<dbReference type="Proteomes" id="UP000241341">
    <property type="component" value="Segment"/>
</dbReference>
<name>A0A2K9VHX7_9CAUD</name>
<dbReference type="EMBL" id="MG775261">
    <property type="protein sequence ID" value="AUV61943.1"/>
    <property type="molecule type" value="Genomic_DNA"/>
</dbReference>
<sequence length="201" mass="22487">MMLTELEVVNECLASMGELPINSIVNSTNPMVTNARNAFQRANVGEQGVGWWFNTEMVTLSPQAGSGEYYVPTDTLSLYTKDKFNPSWLTIRGRKLYDVGTASFFTGTQQLKVKIIRYLPFNDLPYNAQRLVSASCVEKFQLNYDGDQQKQQAAADEYEAASSLCMMDHTRAVGANMLNQGGTGRDRALTRIPFATGRRFR</sequence>
<organism evidence="1 2">
    <name type="scientific">Pseudomonas phage PollyC</name>
    <dbReference type="NCBI Taxonomy" id="2079290"/>
    <lineage>
        <taxon>Viruses</taxon>
        <taxon>Duplodnaviria</taxon>
        <taxon>Heunggongvirae</taxon>
        <taxon>Uroviricota</taxon>
        <taxon>Caudoviricetes</taxon>
        <taxon>Autographivirales</taxon>
        <taxon>Autonotataviridae</taxon>
        <taxon>Pollyceevirus</taxon>
        <taxon>Pollyceevirus pollyC</taxon>
    </lineage>
</organism>
<dbReference type="InterPro" id="IPR033767">
    <property type="entry name" value="Tail_Gp11"/>
</dbReference>
<proteinExistence type="predicted"/>
<evidence type="ECO:0000313" key="1">
    <source>
        <dbReference type="EMBL" id="AUV61943.1"/>
    </source>
</evidence>
<accession>A0A2K9VHX7</accession>
<evidence type="ECO:0000313" key="2">
    <source>
        <dbReference type="Proteomes" id="UP000241341"/>
    </source>
</evidence>
<dbReference type="OrthoDB" id="8156at10239"/>
<reference evidence="1 2" key="1">
    <citation type="submission" date="2018-01" db="EMBL/GenBank/DDBJ databases">
        <title>Pseudomonas phages infecting Pseudomonas sp. isolated from Prunus avium.</title>
        <authorList>
            <person name="Colberg O."/>
            <person name="Byth Carstens A."/>
        </authorList>
    </citation>
    <scope>NUCLEOTIDE SEQUENCE [LARGE SCALE GENOMIC DNA]</scope>
</reference>
<keyword evidence="2" id="KW-1185">Reference proteome</keyword>
<gene>
    <name evidence="1" type="ORF">PsPhPollyC_gp17</name>
</gene>
<protein>
    <submittedName>
        <fullName evidence="1">Tail fiber protein</fullName>
    </submittedName>
</protein>
<dbReference type="Pfam" id="PF17212">
    <property type="entry name" value="Tube"/>
    <property type="match status" value="1"/>
</dbReference>